<reference evidence="3 4" key="1">
    <citation type="submission" date="2016-10" db="EMBL/GenBank/DDBJ databases">
        <title>Draft Genome sequence of Roseomonas sp. strain M3.</title>
        <authorList>
            <person name="Subhash Y."/>
            <person name="Lee S."/>
        </authorList>
    </citation>
    <scope>NUCLEOTIDE SEQUENCE [LARGE SCALE GENOMIC DNA]</scope>
    <source>
        <strain evidence="3 4">M3</strain>
    </source>
</reference>
<dbReference type="InterPro" id="IPR032093">
    <property type="entry name" value="PhoD_N"/>
</dbReference>
<dbReference type="Proteomes" id="UP000188879">
    <property type="component" value="Unassembled WGS sequence"/>
</dbReference>
<evidence type="ECO:0000313" key="4">
    <source>
        <dbReference type="Proteomes" id="UP000188879"/>
    </source>
</evidence>
<accession>A0A1V2H3H0</accession>
<keyword evidence="4" id="KW-1185">Reference proteome</keyword>
<dbReference type="PANTHER" id="PTHR43606:SF2">
    <property type="entry name" value="ALKALINE PHOSPHATASE FAMILY PROTEIN (AFU_ORTHOLOGUE AFUA_5G03860)"/>
    <property type="match status" value="1"/>
</dbReference>
<dbReference type="OrthoDB" id="327733at2"/>
<dbReference type="InterPro" id="IPR052900">
    <property type="entry name" value="Phospholipid_Metab_Enz"/>
</dbReference>
<dbReference type="Gene3D" id="2.60.40.380">
    <property type="entry name" value="Purple acid phosphatase-like, N-terminal"/>
    <property type="match status" value="1"/>
</dbReference>
<comment type="caution">
    <text evidence="3">The sequence shown here is derived from an EMBL/GenBank/DDBJ whole genome shotgun (WGS) entry which is preliminary data.</text>
</comment>
<dbReference type="PROSITE" id="PS51318">
    <property type="entry name" value="TAT"/>
    <property type="match status" value="1"/>
</dbReference>
<dbReference type="InterPro" id="IPR018946">
    <property type="entry name" value="PhoD-like_MPP"/>
</dbReference>
<dbReference type="AlphaFoldDB" id="A0A1V2H3H0"/>
<dbReference type="InterPro" id="IPR038607">
    <property type="entry name" value="PhoD-like_sf"/>
</dbReference>
<name>A0A1V2H3H0_9PROT</name>
<dbReference type="RefSeq" id="WP_076957137.1">
    <property type="nucleotide sequence ID" value="NZ_MLCO01000077.1"/>
</dbReference>
<dbReference type="Pfam" id="PF09423">
    <property type="entry name" value="PhoD"/>
    <property type="match status" value="1"/>
</dbReference>
<dbReference type="SUPFAM" id="SSF56300">
    <property type="entry name" value="Metallo-dependent phosphatases"/>
    <property type="match status" value="1"/>
</dbReference>
<dbReference type="EMBL" id="MLCO01000077">
    <property type="protein sequence ID" value="ONG54981.1"/>
    <property type="molecule type" value="Genomic_DNA"/>
</dbReference>
<proteinExistence type="predicted"/>
<dbReference type="InterPro" id="IPR029052">
    <property type="entry name" value="Metallo-depent_PP-like"/>
</dbReference>
<sequence length="529" mass="58162">MESRRRDILALSRRGALRGGLGMAALAALQPAVPRRAWAQPRWAENPFTLGVASGDPWPDGMVLWTRLAPAPLEGGGMPMLAIPVTWELAEDPSFQTILRRGEALARPELGHSLHVELAGLPAGASFHYRFRVGGWASATGRTRTAPAADAAPRRLRFVNAGCQNYEHGFFSAWRHVAGEDELDFVFHYGDYIYEGGPRGGQPRRHNSPEVYSLEAYRNRYALYKLDPDLAAAQAAHPFLHSFDDHEVDNDWAGPFSEEDGSRRDRPAVPPEIFALRKQAAFQAWYEHMPLRPSQLPRGPEILAYRGLRFGRLLEVSVLDTRSFRTDQPCGGATAASCTAREDPAAQMIGPAQEQWLSGRLRPGRARWSLLAQQVPMLQRDTGSEAPRYAMDKWDGYPAARDRLFAQVQESGLQGLAVLSGDVHAAWAGTLLREFSRPERGAVGVEFTATSISSGGDGSEQVAATPRILARNPHLAFFNNRRGYTLHEATDATLTARFRAVSEVTRPGAACEDRGSFTVEHGRAALNPG</sequence>
<evidence type="ECO:0008006" key="5">
    <source>
        <dbReference type="Google" id="ProtNLM"/>
    </source>
</evidence>
<feature type="domain" description="PhoD-like phosphatase metallophosphatase" evidence="1">
    <location>
        <begin position="158"/>
        <end position="498"/>
    </location>
</feature>
<evidence type="ECO:0000313" key="3">
    <source>
        <dbReference type="EMBL" id="ONG54981.1"/>
    </source>
</evidence>
<feature type="domain" description="Phospholipase D N-terminal" evidence="2">
    <location>
        <begin position="50"/>
        <end position="145"/>
    </location>
</feature>
<organism evidence="3 4">
    <name type="scientific">Teichococcus deserti</name>
    <dbReference type="NCBI Taxonomy" id="1817963"/>
    <lineage>
        <taxon>Bacteria</taxon>
        <taxon>Pseudomonadati</taxon>
        <taxon>Pseudomonadota</taxon>
        <taxon>Alphaproteobacteria</taxon>
        <taxon>Acetobacterales</taxon>
        <taxon>Roseomonadaceae</taxon>
        <taxon>Roseomonas</taxon>
    </lineage>
</organism>
<evidence type="ECO:0000259" key="1">
    <source>
        <dbReference type="Pfam" id="PF09423"/>
    </source>
</evidence>
<evidence type="ECO:0000259" key="2">
    <source>
        <dbReference type="Pfam" id="PF16655"/>
    </source>
</evidence>
<dbReference type="Pfam" id="PF16655">
    <property type="entry name" value="PhoD_N"/>
    <property type="match status" value="1"/>
</dbReference>
<gene>
    <name evidence="3" type="ORF">BKE38_09630</name>
</gene>
<dbReference type="InterPro" id="IPR006311">
    <property type="entry name" value="TAT_signal"/>
</dbReference>
<protein>
    <recommendedName>
        <fullName evidence="5">Alkaline phosphatase</fullName>
    </recommendedName>
</protein>
<dbReference type="PANTHER" id="PTHR43606">
    <property type="entry name" value="PHOSPHATASE, PUTATIVE (AFU_ORTHOLOGUE AFUA_6G08710)-RELATED"/>
    <property type="match status" value="1"/>
</dbReference>
<dbReference type="CDD" id="cd07389">
    <property type="entry name" value="MPP_PhoD"/>
    <property type="match status" value="1"/>
</dbReference>
<dbReference type="Gene3D" id="3.60.21.70">
    <property type="entry name" value="PhoD-like phosphatase"/>
    <property type="match status" value="1"/>
</dbReference>